<accession>A0AAD7W735</accession>
<feature type="compositionally biased region" description="Polar residues" evidence="1">
    <location>
        <begin position="38"/>
        <end position="47"/>
    </location>
</feature>
<dbReference type="EMBL" id="JAINUG010000232">
    <property type="protein sequence ID" value="KAJ8386232.1"/>
    <property type="molecule type" value="Genomic_DNA"/>
</dbReference>
<proteinExistence type="predicted"/>
<name>A0AAD7W735_9TELE</name>
<feature type="compositionally biased region" description="Basic and acidic residues" evidence="1">
    <location>
        <begin position="1"/>
        <end position="24"/>
    </location>
</feature>
<organism evidence="2 3">
    <name type="scientific">Aldrovandia affinis</name>
    <dbReference type="NCBI Taxonomy" id="143900"/>
    <lineage>
        <taxon>Eukaryota</taxon>
        <taxon>Metazoa</taxon>
        <taxon>Chordata</taxon>
        <taxon>Craniata</taxon>
        <taxon>Vertebrata</taxon>
        <taxon>Euteleostomi</taxon>
        <taxon>Actinopterygii</taxon>
        <taxon>Neopterygii</taxon>
        <taxon>Teleostei</taxon>
        <taxon>Notacanthiformes</taxon>
        <taxon>Halosauridae</taxon>
        <taxon>Aldrovandia</taxon>
    </lineage>
</organism>
<evidence type="ECO:0000313" key="2">
    <source>
        <dbReference type="EMBL" id="KAJ8386232.1"/>
    </source>
</evidence>
<gene>
    <name evidence="2" type="ORF">AAFF_G00175520</name>
</gene>
<feature type="region of interest" description="Disordered" evidence="1">
    <location>
        <begin position="1"/>
        <end position="47"/>
    </location>
</feature>
<reference evidence="2" key="1">
    <citation type="journal article" date="2023" name="Science">
        <title>Genome structures resolve the early diversification of teleost fishes.</title>
        <authorList>
            <person name="Parey E."/>
            <person name="Louis A."/>
            <person name="Montfort J."/>
            <person name="Bouchez O."/>
            <person name="Roques C."/>
            <person name="Iampietro C."/>
            <person name="Lluch J."/>
            <person name="Castinel A."/>
            <person name="Donnadieu C."/>
            <person name="Desvignes T."/>
            <person name="Floi Bucao C."/>
            <person name="Jouanno E."/>
            <person name="Wen M."/>
            <person name="Mejri S."/>
            <person name="Dirks R."/>
            <person name="Jansen H."/>
            <person name="Henkel C."/>
            <person name="Chen W.J."/>
            <person name="Zahm M."/>
            <person name="Cabau C."/>
            <person name="Klopp C."/>
            <person name="Thompson A.W."/>
            <person name="Robinson-Rechavi M."/>
            <person name="Braasch I."/>
            <person name="Lecointre G."/>
            <person name="Bobe J."/>
            <person name="Postlethwait J.H."/>
            <person name="Berthelot C."/>
            <person name="Roest Crollius H."/>
            <person name="Guiguen Y."/>
        </authorList>
    </citation>
    <scope>NUCLEOTIDE SEQUENCE</scope>
    <source>
        <strain evidence="2">NC1722</strain>
    </source>
</reference>
<dbReference type="AlphaFoldDB" id="A0AAD7W735"/>
<keyword evidence="3" id="KW-1185">Reference proteome</keyword>
<evidence type="ECO:0000256" key="1">
    <source>
        <dbReference type="SAM" id="MobiDB-lite"/>
    </source>
</evidence>
<sequence>MEQKPTDRQKDRKPGCQGEQEKALSLEPDAEMAVEPSNAASRKYSASSWRMQNIAQSIDSSDEEFFDARGNEEERDRAVFTNGDWGPRAYWPCWRHNCHT</sequence>
<comment type="caution">
    <text evidence="2">The sequence shown here is derived from an EMBL/GenBank/DDBJ whole genome shotgun (WGS) entry which is preliminary data.</text>
</comment>
<evidence type="ECO:0000313" key="3">
    <source>
        <dbReference type="Proteomes" id="UP001221898"/>
    </source>
</evidence>
<protein>
    <submittedName>
        <fullName evidence="2">Uncharacterized protein</fullName>
    </submittedName>
</protein>
<dbReference type="Proteomes" id="UP001221898">
    <property type="component" value="Unassembled WGS sequence"/>
</dbReference>